<dbReference type="AlphaFoldDB" id="A0A371JQT9"/>
<dbReference type="EMBL" id="QTJX01000002">
    <property type="protein sequence ID" value="RDY59872.1"/>
    <property type="molecule type" value="Genomic_DNA"/>
</dbReference>
<accession>A0A371JQT9</accession>
<sequence>MNSSFRNWFWPLLCFCSMLVRGQKEKPVFDDDILGEIGVSYVLPQAWGDNFVSKGYDLKNGLNVEGLVLITKKWQVGAQYGYFKGNVTNIDAVGAILSSRITHIHAVGGYSILGTTKFGIRTGLGIGYAKYNHKQSTTKLMDDGFSIATNVSFSYRLGNSMGIYAKLDHYWDFLSIDTAPELTDYFRRTQIFALSIGIKFYVF</sequence>
<protein>
    <recommendedName>
        <fullName evidence="3">Outer membrane protein beta-barrel domain-containing protein</fullName>
    </recommendedName>
</protein>
<evidence type="ECO:0008006" key="3">
    <source>
        <dbReference type="Google" id="ProtNLM"/>
    </source>
</evidence>
<dbReference type="Proteomes" id="UP000261828">
    <property type="component" value="Unassembled WGS sequence"/>
</dbReference>
<evidence type="ECO:0000313" key="2">
    <source>
        <dbReference type="Proteomes" id="UP000261828"/>
    </source>
</evidence>
<reference evidence="1 2" key="1">
    <citation type="submission" date="2018-08" db="EMBL/GenBank/DDBJ databases">
        <title>Muricauda nanhaiensis sp. nov., isolated from seawater of the South China Sea.</title>
        <authorList>
            <person name="Dang Y."/>
        </authorList>
    </citation>
    <scope>NUCLEOTIDE SEQUENCE [LARGE SCALE GENOMIC DNA]</scope>
    <source>
        <strain evidence="1 2">SM1704</strain>
    </source>
</reference>
<keyword evidence="2" id="KW-1185">Reference proteome</keyword>
<dbReference type="Gene3D" id="2.40.160.20">
    <property type="match status" value="1"/>
</dbReference>
<proteinExistence type="predicted"/>
<organism evidence="1 2">
    <name type="scientific">Flagellimonas nanhaiensis</name>
    <dbReference type="NCBI Taxonomy" id="2292706"/>
    <lineage>
        <taxon>Bacteria</taxon>
        <taxon>Pseudomonadati</taxon>
        <taxon>Bacteroidota</taxon>
        <taxon>Flavobacteriia</taxon>
        <taxon>Flavobacteriales</taxon>
        <taxon>Flavobacteriaceae</taxon>
        <taxon>Flagellimonas</taxon>
    </lineage>
</organism>
<name>A0A371JQT9_9FLAO</name>
<gene>
    <name evidence="1" type="ORF">DX873_11005</name>
</gene>
<comment type="caution">
    <text evidence="1">The sequence shown here is derived from an EMBL/GenBank/DDBJ whole genome shotgun (WGS) entry which is preliminary data.</text>
</comment>
<evidence type="ECO:0000313" key="1">
    <source>
        <dbReference type="EMBL" id="RDY59872.1"/>
    </source>
</evidence>